<dbReference type="InterPro" id="IPR003724">
    <property type="entry name" value="CblAdoTrfase_CobA"/>
</dbReference>
<dbReference type="Pfam" id="PF02572">
    <property type="entry name" value="CobA_CobO_BtuR"/>
    <property type="match status" value="1"/>
</dbReference>
<dbReference type="Gene3D" id="3.40.50.300">
    <property type="entry name" value="P-loop containing nucleotide triphosphate hydrolases"/>
    <property type="match status" value="1"/>
</dbReference>
<evidence type="ECO:0000313" key="1">
    <source>
        <dbReference type="EMBL" id="MBC8585089.1"/>
    </source>
</evidence>
<dbReference type="RefSeq" id="WP_262394868.1">
    <property type="nucleotide sequence ID" value="NZ_JACRTD010000003.1"/>
</dbReference>
<reference evidence="1" key="1">
    <citation type="submission" date="2020-08" db="EMBL/GenBank/DDBJ databases">
        <title>Genome public.</title>
        <authorList>
            <person name="Liu C."/>
            <person name="Sun Q."/>
        </authorList>
    </citation>
    <scope>NUCLEOTIDE SEQUENCE</scope>
    <source>
        <strain evidence="1">NSJ-64</strain>
    </source>
</reference>
<accession>A0A926IGP4</accession>
<dbReference type="SUPFAM" id="SSF52540">
    <property type="entry name" value="P-loop containing nucleoside triphosphate hydrolases"/>
    <property type="match status" value="1"/>
</dbReference>
<name>A0A926IGP4_9FIRM</name>
<dbReference type="AlphaFoldDB" id="A0A926IGP4"/>
<organism evidence="1 2">
    <name type="scientific">Youxingia wuxianensis</name>
    <dbReference type="NCBI Taxonomy" id="2763678"/>
    <lineage>
        <taxon>Bacteria</taxon>
        <taxon>Bacillati</taxon>
        <taxon>Bacillota</taxon>
        <taxon>Clostridia</taxon>
        <taxon>Eubacteriales</taxon>
        <taxon>Oscillospiraceae</taxon>
        <taxon>Youxingia</taxon>
    </lineage>
</organism>
<comment type="caution">
    <text evidence="1">The sequence shown here is derived from an EMBL/GenBank/DDBJ whole genome shotgun (WGS) entry which is preliminary data.</text>
</comment>
<protein>
    <submittedName>
        <fullName evidence="1">Cob(I)yrinic acid a,c-diamide adenosyltransferase</fullName>
    </submittedName>
</protein>
<keyword evidence="2" id="KW-1185">Reference proteome</keyword>
<dbReference type="PANTHER" id="PTHR46638">
    <property type="entry name" value="CORRINOID ADENOSYLTRANSFERASE"/>
    <property type="match status" value="1"/>
</dbReference>
<sequence>MNHIYCGDGKGKTTAAIGLAVRAAGRGKRVLILQFLKGQPTGELESLKKISNIRVIRGKLGGKFTFEMDRRELQQTYDIHTKNLLTVVESVRAGECDLVILDEVIGALNTQLIDEDLLRNFIQEKPADIELVMTGRNPPQWLLDMADYITEMKKIKHPFDLGVKAREGIEM</sequence>
<gene>
    <name evidence="1" type="ORF">H8705_05780</name>
</gene>
<dbReference type="EMBL" id="JACRTD010000003">
    <property type="protein sequence ID" value="MBC8585089.1"/>
    <property type="molecule type" value="Genomic_DNA"/>
</dbReference>
<dbReference type="PIRSF" id="PIRSF015617">
    <property type="entry name" value="Adensltrnsf_CobA"/>
    <property type="match status" value="1"/>
</dbReference>
<dbReference type="InterPro" id="IPR027417">
    <property type="entry name" value="P-loop_NTPase"/>
</dbReference>
<dbReference type="GO" id="GO:0005524">
    <property type="term" value="F:ATP binding"/>
    <property type="evidence" value="ECO:0007669"/>
    <property type="project" value="InterPro"/>
</dbReference>
<dbReference type="GO" id="GO:0009236">
    <property type="term" value="P:cobalamin biosynthetic process"/>
    <property type="evidence" value="ECO:0007669"/>
    <property type="project" value="InterPro"/>
</dbReference>
<dbReference type="PANTHER" id="PTHR46638:SF1">
    <property type="entry name" value="CORRINOID ADENOSYLTRANSFERASE"/>
    <property type="match status" value="1"/>
</dbReference>
<proteinExistence type="predicted"/>
<dbReference type="Proteomes" id="UP000623678">
    <property type="component" value="Unassembled WGS sequence"/>
</dbReference>
<evidence type="ECO:0000313" key="2">
    <source>
        <dbReference type="Proteomes" id="UP000623678"/>
    </source>
</evidence>
<dbReference type="GO" id="GO:0008817">
    <property type="term" value="F:corrinoid adenosyltransferase activity"/>
    <property type="evidence" value="ECO:0007669"/>
    <property type="project" value="InterPro"/>
</dbReference>